<dbReference type="EMBL" id="GITU01004828">
    <property type="protein sequence ID" value="MBC1173531.1"/>
    <property type="molecule type" value="Transcribed_RNA"/>
</dbReference>
<keyword evidence="1" id="KW-0732">Signal</keyword>
<reference evidence="2" key="1">
    <citation type="journal article" date="2020" name="BMC">
        <title>Leishmania infection induces a limited differential gene expression in the sand fly midgut.</title>
        <authorList>
            <person name="Coutinho-Abreu I.V."/>
            <person name="Serafim T.D."/>
            <person name="Meneses C."/>
            <person name="Kamhawi S."/>
            <person name="Oliveira F."/>
            <person name="Valenzuela J.G."/>
        </authorList>
    </citation>
    <scope>NUCLEOTIDE SEQUENCE</scope>
    <source>
        <strain evidence="2">Jacobina</strain>
        <tissue evidence="2">Midgut</tissue>
    </source>
</reference>
<name>A0A7G3AH12_LUTLO</name>
<proteinExistence type="predicted"/>
<evidence type="ECO:0000313" key="2">
    <source>
        <dbReference type="EMBL" id="MBC1173531.1"/>
    </source>
</evidence>
<protein>
    <submittedName>
        <fullName evidence="2">Putative secreted protein</fullName>
    </submittedName>
</protein>
<evidence type="ECO:0000256" key="1">
    <source>
        <dbReference type="SAM" id="SignalP"/>
    </source>
</evidence>
<sequence>MINQKVKVHPLLVRLFLSVGVVSHAHPWVHSVWHVAVASIEFSTFKASRSVAAAIRVEHWIWTWSCINEFHHTEQENCKDEKSQGSHLLEFVEFHGRRIFLYNFLSIANANSQSTVFNPS</sequence>
<dbReference type="AlphaFoldDB" id="A0A7G3AH12"/>
<feature type="chain" id="PRO_5028876519" evidence="1">
    <location>
        <begin position="26"/>
        <end position="120"/>
    </location>
</feature>
<accession>A0A7G3AH12</accession>
<organism evidence="2">
    <name type="scientific">Lutzomyia longipalpis</name>
    <name type="common">Sand fly</name>
    <dbReference type="NCBI Taxonomy" id="7200"/>
    <lineage>
        <taxon>Eukaryota</taxon>
        <taxon>Metazoa</taxon>
        <taxon>Ecdysozoa</taxon>
        <taxon>Arthropoda</taxon>
        <taxon>Hexapoda</taxon>
        <taxon>Insecta</taxon>
        <taxon>Pterygota</taxon>
        <taxon>Neoptera</taxon>
        <taxon>Endopterygota</taxon>
        <taxon>Diptera</taxon>
        <taxon>Nematocera</taxon>
        <taxon>Psychodoidea</taxon>
        <taxon>Psychodidae</taxon>
        <taxon>Lutzomyia</taxon>
        <taxon>Lutzomyia</taxon>
    </lineage>
</organism>
<feature type="signal peptide" evidence="1">
    <location>
        <begin position="1"/>
        <end position="25"/>
    </location>
</feature>